<keyword evidence="2" id="KW-1185">Reference proteome</keyword>
<name>A0A0S6VPU2_9BACT</name>
<dbReference type="EMBL" id="DF820455">
    <property type="protein sequence ID" value="GAK49149.1"/>
    <property type="molecule type" value="Genomic_DNA"/>
</dbReference>
<organism evidence="1">
    <name type="scientific">Candidatus Moduliflexus flocculans</name>
    <dbReference type="NCBI Taxonomy" id="1499966"/>
    <lineage>
        <taxon>Bacteria</taxon>
        <taxon>Candidatus Moduliflexota</taxon>
        <taxon>Candidatus Moduliflexia</taxon>
        <taxon>Candidatus Moduliflexales</taxon>
        <taxon>Candidatus Moduliflexaceae</taxon>
    </lineage>
</organism>
<sequence length="53" mass="5956">MEAHETDDINDRNIVISGLTLDATAFRILRQFGLKQASVFLLLKENILSLVVI</sequence>
<dbReference type="AlphaFoldDB" id="A0A0S6VPU2"/>
<reference evidence="1" key="1">
    <citation type="journal article" date="2015" name="PeerJ">
        <title>First genomic representation of candidate bacterial phylum KSB3 points to enhanced environmental sensing as a trigger of wastewater bulking.</title>
        <authorList>
            <person name="Sekiguchi Y."/>
            <person name="Ohashi A."/>
            <person name="Parks D.H."/>
            <person name="Yamauchi T."/>
            <person name="Tyson G.W."/>
            <person name="Hugenholtz P."/>
        </authorList>
    </citation>
    <scope>NUCLEOTIDE SEQUENCE [LARGE SCALE GENOMIC DNA]</scope>
</reference>
<dbReference type="HOGENOM" id="CLU_3058863_0_0_0"/>
<evidence type="ECO:0000313" key="2">
    <source>
        <dbReference type="Proteomes" id="UP000030700"/>
    </source>
</evidence>
<accession>A0A0S6VPU2</accession>
<proteinExistence type="predicted"/>
<dbReference type="Proteomes" id="UP000030700">
    <property type="component" value="Unassembled WGS sequence"/>
</dbReference>
<gene>
    <name evidence="1" type="ORF">U14_00367</name>
</gene>
<protein>
    <submittedName>
        <fullName evidence="1">Uncharacterized protein</fullName>
    </submittedName>
</protein>
<evidence type="ECO:0000313" key="1">
    <source>
        <dbReference type="EMBL" id="GAK49149.1"/>
    </source>
</evidence>